<evidence type="ECO:0000259" key="5">
    <source>
        <dbReference type="Pfam" id="PF05922"/>
    </source>
</evidence>
<proteinExistence type="inferred from homology"/>
<dbReference type="PROSITE" id="PS00137">
    <property type="entry name" value="SUBTILASE_HIS"/>
    <property type="match status" value="1"/>
</dbReference>
<comment type="subcellular location">
    <subcellularLocation>
        <location evidence="1">Secreted</location>
    </subcellularLocation>
</comment>
<dbReference type="SUPFAM" id="SSF52743">
    <property type="entry name" value="Subtilisin-like"/>
    <property type="match status" value="1"/>
</dbReference>
<dbReference type="Pfam" id="PF00082">
    <property type="entry name" value="Peptidase_S8"/>
    <property type="match status" value="1"/>
</dbReference>
<dbReference type="Gene3D" id="3.40.50.200">
    <property type="entry name" value="Peptidase S8/S53 domain"/>
    <property type="match status" value="2"/>
</dbReference>
<dbReference type="InterPro" id="IPR037045">
    <property type="entry name" value="S8pro/Inhibitor_I9_sf"/>
</dbReference>
<feature type="domain" description="Peptidase S8/S53" evidence="4">
    <location>
        <begin position="196"/>
        <end position="348"/>
    </location>
</feature>
<reference evidence="6" key="1">
    <citation type="submission" date="2022-11" db="EMBL/GenBank/DDBJ databases">
        <authorList>
            <person name="Hyden B.L."/>
            <person name="Feng K."/>
            <person name="Yates T."/>
            <person name="Jawdy S."/>
            <person name="Smart L.B."/>
            <person name="Muchero W."/>
        </authorList>
    </citation>
    <scope>NUCLEOTIDE SEQUENCE</scope>
    <source>
        <tissue evidence="6">Shoot tip</tissue>
    </source>
</reference>
<dbReference type="PANTHER" id="PTHR10795">
    <property type="entry name" value="PROPROTEIN CONVERTASE SUBTILISIN/KEXIN"/>
    <property type="match status" value="1"/>
</dbReference>
<dbReference type="OrthoDB" id="10256524at2759"/>
<dbReference type="Gene3D" id="3.50.30.30">
    <property type="match status" value="1"/>
</dbReference>
<name>A0A9Q0ZE17_SALVM</name>
<dbReference type="InterPro" id="IPR000209">
    <property type="entry name" value="Peptidase_S8/S53_dom"/>
</dbReference>
<keyword evidence="6" id="KW-0645">Protease</keyword>
<organism evidence="6 7">
    <name type="scientific">Salix viminalis</name>
    <name type="common">Common osier</name>
    <name type="synonym">Basket willow</name>
    <dbReference type="NCBI Taxonomy" id="40686"/>
    <lineage>
        <taxon>Eukaryota</taxon>
        <taxon>Viridiplantae</taxon>
        <taxon>Streptophyta</taxon>
        <taxon>Embryophyta</taxon>
        <taxon>Tracheophyta</taxon>
        <taxon>Spermatophyta</taxon>
        <taxon>Magnoliopsida</taxon>
        <taxon>eudicotyledons</taxon>
        <taxon>Gunneridae</taxon>
        <taxon>Pentapetalae</taxon>
        <taxon>rosids</taxon>
        <taxon>fabids</taxon>
        <taxon>Malpighiales</taxon>
        <taxon>Salicaceae</taxon>
        <taxon>Saliceae</taxon>
        <taxon>Salix</taxon>
    </lineage>
</organism>
<protein>
    <submittedName>
        <fullName evidence="6">CO(2)-RESPONSE SECRETED PROTEASE</fullName>
    </submittedName>
</protein>
<keyword evidence="7" id="KW-1185">Reference proteome</keyword>
<dbReference type="InterPro" id="IPR010259">
    <property type="entry name" value="S8pro/Inhibitor_I9"/>
</dbReference>
<evidence type="ECO:0000259" key="4">
    <source>
        <dbReference type="Pfam" id="PF00082"/>
    </source>
</evidence>
<accession>A0A9Q0ZE17</accession>
<dbReference type="GO" id="GO:0006508">
    <property type="term" value="P:proteolysis"/>
    <property type="evidence" value="ECO:0007669"/>
    <property type="project" value="UniProtKB-KW"/>
</dbReference>
<gene>
    <name evidence="6" type="ORF">OIU85_021833</name>
</gene>
<dbReference type="Pfam" id="PF05922">
    <property type="entry name" value="Inhibitor_I9"/>
    <property type="match status" value="1"/>
</dbReference>
<dbReference type="InterPro" id="IPR036852">
    <property type="entry name" value="Peptidase_S8/S53_dom_sf"/>
</dbReference>
<evidence type="ECO:0000256" key="2">
    <source>
        <dbReference type="ARBA" id="ARBA00011073"/>
    </source>
</evidence>
<dbReference type="Proteomes" id="UP001151529">
    <property type="component" value="Chromosome 2"/>
</dbReference>
<dbReference type="Gene3D" id="3.30.70.80">
    <property type="entry name" value="Peptidase S8 propeptide/proteinase inhibitor I9"/>
    <property type="match status" value="1"/>
</dbReference>
<comment type="caution">
    <text evidence="6">The sequence shown here is derived from an EMBL/GenBank/DDBJ whole genome shotgun (WGS) entry which is preliminary data.</text>
</comment>
<dbReference type="EMBL" id="JAPFFL010000004">
    <property type="protein sequence ID" value="KAJ6731100.1"/>
    <property type="molecule type" value="Genomic_DNA"/>
</dbReference>
<keyword evidence="6" id="KW-0378">Hydrolase</keyword>
<evidence type="ECO:0000313" key="7">
    <source>
        <dbReference type="Proteomes" id="UP001151529"/>
    </source>
</evidence>
<sequence>MGAAAENGSLKNDHTQLPGSLLRRRKNALVHSYKHGISRFAARLAAPEAQPIAKKHGVLSVFPDPVHHPHTTRSWDFLKYETDLEINLSPNSDWNLFSQGSDTIVGSLDSGIWPESESFNAKDTSPIPSRWKGACAIAHDLFHLKLEYKTSKIKVNGSRSYIDPDDIADGLSNTPSDTMGHGTHVASTASGTMVPGGSYYGLAIRAFHAVENGITVVCSAGNEGPTKETDTNVAPWILTVAATTIDRKFFCLVLCWVETRNCSPDSMVGDMMKEKIVICENDDDKHSQYVKKEEVQSSGGIGIVLVHNKTRGFADNFMEFPMTVTSSRDAAEPDIAAPGADMVAAWSNPSWSPSAIKSAMLTRGEKICNNQH</sequence>
<dbReference type="InterPro" id="IPR022398">
    <property type="entry name" value="Peptidase_S8_His-AS"/>
</dbReference>
<feature type="domain" description="Inhibitor I9" evidence="5">
    <location>
        <begin position="9"/>
        <end position="67"/>
    </location>
</feature>
<evidence type="ECO:0000256" key="3">
    <source>
        <dbReference type="ARBA" id="ARBA00022729"/>
    </source>
</evidence>
<dbReference type="InterPro" id="IPR045051">
    <property type="entry name" value="SBT"/>
</dbReference>
<dbReference type="AlphaFoldDB" id="A0A9Q0ZE17"/>
<dbReference type="GO" id="GO:0005576">
    <property type="term" value="C:extracellular region"/>
    <property type="evidence" value="ECO:0007669"/>
    <property type="project" value="UniProtKB-SubCell"/>
</dbReference>
<evidence type="ECO:0000256" key="1">
    <source>
        <dbReference type="ARBA" id="ARBA00004613"/>
    </source>
</evidence>
<comment type="similarity">
    <text evidence="2">Belongs to the peptidase S8 family.</text>
</comment>
<keyword evidence="3" id="KW-0732">Signal</keyword>
<evidence type="ECO:0000313" key="6">
    <source>
        <dbReference type="EMBL" id="KAJ6731100.1"/>
    </source>
</evidence>
<reference evidence="6" key="2">
    <citation type="journal article" date="2023" name="Int. J. Mol. Sci.">
        <title>De Novo Assembly and Annotation of 11 Diverse Shrub Willow (Salix) Genomes Reveals Novel Gene Organization in Sex-Linked Regions.</title>
        <authorList>
            <person name="Hyden B."/>
            <person name="Feng K."/>
            <person name="Yates T.B."/>
            <person name="Jawdy S."/>
            <person name="Cereghino C."/>
            <person name="Smart L.B."/>
            <person name="Muchero W."/>
        </authorList>
    </citation>
    <scope>NUCLEOTIDE SEQUENCE [LARGE SCALE GENOMIC DNA]</scope>
    <source>
        <tissue evidence="6">Shoot tip</tissue>
    </source>
</reference>
<dbReference type="GO" id="GO:0004252">
    <property type="term" value="F:serine-type endopeptidase activity"/>
    <property type="evidence" value="ECO:0007669"/>
    <property type="project" value="InterPro"/>
</dbReference>